<dbReference type="EMBL" id="OOIL02003256">
    <property type="protein sequence ID" value="VFQ86608.1"/>
    <property type="molecule type" value="Genomic_DNA"/>
</dbReference>
<organism evidence="2 3">
    <name type="scientific">Cuscuta campestris</name>
    <dbReference type="NCBI Taxonomy" id="132261"/>
    <lineage>
        <taxon>Eukaryota</taxon>
        <taxon>Viridiplantae</taxon>
        <taxon>Streptophyta</taxon>
        <taxon>Embryophyta</taxon>
        <taxon>Tracheophyta</taxon>
        <taxon>Spermatophyta</taxon>
        <taxon>Magnoliopsida</taxon>
        <taxon>eudicotyledons</taxon>
        <taxon>Gunneridae</taxon>
        <taxon>Pentapetalae</taxon>
        <taxon>asterids</taxon>
        <taxon>lamiids</taxon>
        <taxon>Solanales</taxon>
        <taxon>Convolvulaceae</taxon>
        <taxon>Cuscuteae</taxon>
        <taxon>Cuscuta</taxon>
        <taxon>Cuscuta subgen. Grammica</taxon>
        <taxon>Cuscuta sect. Cleistogrammica</taxon>
    </lineage>
</organism>
<feature type="compositionally biased region" description="Low complexity" evidence="1">
    <location>
        <begin position="37"/>
        <end position="54"/>
    </location>
</feature>
<accession>A0A484MET3</accession>
<dbReference type="Proteomes" id="UP000595140">
    <property type="component" value="Unassembled WGS sequence"/>
</dbReference>
<reference evidence="2 3" key="1">
    <citation type="submission" date="2018-04" db="EMBL/GenBank/DDBJ databases">
        <authorList>
            <person name="Vogel A."/>
        </authorList>
    </citation>
    <scope>NUCLEOTIDE SEQUENCE [LARGE SCALE GENOMIC DNA]</scope>
</reference>
<proteinExistence type="predicted"/>
<evidence type="ECO:0000256" key="1">
    <source>
        <dbReference type="SAM" id="MobiDB-lite"/>
    </source>
</evidence>
<keyword evidence="3" id="KW-1185">Reference proteome</keyword>
<dbReference type="PANTHER" id="PTHR12482">
    <property type="entry name" value="LIPASE ROG1-RELATED-RELATED"/>
    <property type="match status" value="1"/>
</dbReference>
<dbReference type="PANTHER" id="PTHR12482:SF5">
    <property type="entry name" value="DUF676 DOMAIN-CONTAINING PROTEIN"/>
    <property type="match status" value="1"/>
</dbReference>
<dbReference type="Pfam" id="PF12394">
    <property type="entry name" value="DUF3657"/>
    <property type="match status" value="1"/>
</dbReference>
<gene>
    <name evidence="2" type="ORF">CCAM_LOCUS28384</name>
</gene>
<name>A0A484MET3_9ASTE</name>
<dbReference type="InterPro" id="IPR022122">
    <property type="entry name" value="DUF3657"/>
</dbReference>
<dbReference type="AlphaFoldDB" id="A0A484MET3"/>
<dbReference type="InterPro" id="IPR044294">
    <property type="entry name" value="Lipase-like"/>
</dbReference>
<feature type="region of interest" description="Disordered" evidence="1">
    <location>
        <begin position="23"/>
        <end position="56"/>
    </location>
</feature>
<dbReference type="OrthoDB" id="273452at2759"/>
<evidence type="ECO:0000313" key="3">
    <source>
        <dbReference type="Proteomes" id="UP000595140"/>
    </source>
</evidence>
<evidence type="ECO:0000313" key="2">
    <source>
        <dbReference type="EMBL" id="VFQ86608.1"/>
    </source>
</evidence>
<protein>
    <submittedName>
        <fullName evidence="2">Uncharacterized protein</fullName>
    </submittedName>
</protein>
<sequence>MSSILERLRWIIAGLNRPIATPKRLNSGGEDRVAPFSQQQQSQVVKSNENSVSNHRNSRPMLDAVCEIAVYIHRFHNLDLFQQGWYQIKITMRWDDDDDYDSVGTPSRVVQYEAPDMGSDNVCGVWMIDDTDNSYFTQPFRIKYARQDILLSVLVSFNLSLSKYEGSCSSAIILKFELFYATVLDNSYRSDLHAPLGAKPVAVHEFRIPPKALLGLHSYCPVHFDSFHAVLVDASIHICLLKRGVHTLSSKVASEVASSEDYDRAKQVLLVKGFITARARLLEELKKVSMAIHQAIDINDFSCKHEDKELFSSNQNCVSSAENDQVSQQISSRKQNTSQKQNGLINLQSEEVLHSLSNDELVGMFHSFGNQVFYLWSIFLKFHRVHRTPILDFLQSQWTIDRRAEWSIWMVYSKVEMPHQYISSEVDSSSYHGTSGRPPISRKLAEDVIGV</sequence>